<dbReference type="PANTHER" id="PTHR15818">
    <property type="entry name" value="G PATCH AND KOW-CONTAINING"/>
    <property type="match status" value="1"/>
</dbReference>
<dbReference type="CDD" id="cd13153">
    <property type="entry name" value="KOW_GPKOW_B"/>
    <property type="match status" value="1"/>
</dbReference>
<name>A0A7S0PMF0_9CHLO</name>
<dbReference type="Pfam" id="PF12656">
    <property type="entry name" value="G-patch_2"/>
    <property type="match status" value="1"/>
</dbReference>
<comment type="subcellular location">
    <subcellularLocation>
        <location evidence="1">Nucleus</location>
    </subcellularLocation>
</comment>
<dbReference type="PROSITE" id="PS50174">
    <property type="entry name" value="G_PATCH"/>
    <property type="match status" value="1"/>
</dbReference>
<dbReference type="InterPro" id="IPR041994">
    <property type="entry name" value="GPKOW_KOW2"/>
</dbReference>
<proteinExistence type="inferred from homology"/>
<keyword evidence="4" id="KW-0539">Nucleus</keyword>
<feature type="compositionally biased region" description="Basic and acidic residues" evidence="5">
    <location>
        <begin position="119"/>
        <end position="133"/>
    </location>
</feature>
<dbReference type="EMBL" id="HBEW01003294">
    <property type="protein sequence ID" value="CAD8580267.1"/>
    <property type="molecule type" value="Transcribed_RNA"/>
</dbReference>
<dbReference type="Gene3D" id="2.30.30.30">
    <property type="match status" value="1"/>
</dbReference>
<dbReference type="GO" id="GO:0000398">
    <property type="term" value="P:mRNA splicing, via spliceosome"/>
    <property type="evidence" value="ECO:0007669"/>
    <property type="project" value="InterPro"/>
</dbReference>
<evidence type="ECO:0000256" key="4">
    <source>
        <dbReference type="ARBA" id="ARBA00023242"/>
    </source>
</evidence>
<evidence type="ECO:0000256" key="3">
    <source>
        <dbReference type="ARBA" id="ARBA00022737"/>
    </source>
</evidence>
<dbReference type="Gene3D" id="2.30.30.140">
    <property type="match status" value="1"/>
</dbReference>
<dbReference type="GO" id="GO:0005681">
    <property type="term" value="C:spliceosomal complex"/>
    <property type="evidence" value="ECO:0007669"/>
    <property type="project" value="TreeGrafter"/>
</dbReference>
<dbReference type="InterPro" id="IPR045166">
    <property type="entry name" value="Spp2-like"/>
</dbReference>
<feature type="region of interest" description="Disordered" evidence="5">
    <location>
        <begin position="217"/>
        <end position="237"/>
    </location>
</feature>
<evidence type="ECO:0000256" key="5">
    <source>
        <dbReference type="SAM" id="MobiDB-lite"/>
    </source>
</evidence>
<dbReference type="InterPro" id="IPR014722">
    <property type="entry name" value="Rib_uL2_dom2"/>
</dbReference>
<dbReference type="InterPro" id="IPR026822">
    <property type="entry name" value="Spp2/MOS2_G-patch"/>
</dbReference>
<dbReference type="InterPro" id="IPR000467">
    <property type="entry name" value="G_patch_dom"/>
</dbReference>
<reference evidence="7" key="1">
    <citation type="submission" date="2021-01" db="EMBL/GenBank/DDBJ databases">
        <authorList>
            <person name="Corre E."/>
            <person name="Pelletier E."/>
            <person name="Niang G."/>
            <person name="Scheremetjew M."/>
            <person name="Finn R."/>
            <person name="Kale V."/>
            <person name="Holt S."/>
            <person name="Cochrane G."/>
            <person name="Meng A."/>
            <person name="Brown T."/>
            <person name="Cohen L."/>
        </authorList>
    </citation>
    <scope>NUCLEOTIDE SEQUENCE</scope>
    <source>
        <strain evidence="7">Clade-D-RCC2572</strain>
    </source>
</reference>
<accession>A0A7S0PMF0</accession>
<feature type="region of interest" description="Disordered" evidence="5">
    <location>
        <begin position="320"/>
        <end position="341"/>
    </location>
</feature>
<evidence type="ECO:0000259" key="6">
    <source>
        <dbReference type="PROSITE" id="PS50174"/>
    </source>
</evidence>
<evidence type="ECO:0000256" key="2">
    <source>
        <dbReference type="ARBA" id="ARBA00010966"/>
    </source>
</evidence>
<dbReference type="AlphaFoldDB" id="A0A7S0PMF0"/>
<dbReference type="InterPro" id="IPR005824">
    <property type="entry name" value="KOW"/>
</dbReference>
<evidence type="ECO:0000313" key="7">
    <source>
        <dbReference type="EMBL" id="CAD8580267.1"/>
    </source>
</evidence>
<sequence length="463" mass="50845">MQSFGFTKKAPKAVKVAVQHDEAKEENVEYLTGVNDQGLEVANAKKVEESVKVIPSISNTFEVGTGRKRKAPSFLPTKEEIEQDERRFHVAETIAAGTGEVAQQGVSYGLTKMGPQGDDAPKRTTQEDRSRESFIGKSLQEKELQAFKEDIEDLPNQASMDEYESMPIEDFGKAMLRGMGWEEGKAVGRMHRGMVEAVEFIPRAGRLGLGAQPAVKEEHQKKYIKPGESREKKPDLVRDPQVAAEAGLKNVKTLDEKLVEREELGPREGKRMYIAYGRHSGLSGRVLKITGDKVMIELTNSGKVVTVRTSEVAEMGVATKAKVGEKRDRSDKGKSSTTPATNPWLLSNIRVRIVSKSFKGGQYYLMKGVIVDVLTPTDCLLQTEGAAMANTIEIPQRALETVLPKTGGRVCVVAGELRGRRGKLLEKIKSNGTASIQLNDDFSAHILPFDAVAEYVGALDEDD</sequence>
<feature type="domain" description="G-patch" evidence="6">
    <location>
        <begin position="168"/>
        <end position="214"/>
    </location>
</feature>
<dbReference type="SMART" id="SM00739">
    <property type="entry name" value="KOW"/>
    <property type="match status" value="2"/>
</dbReference>
<dbReference type="GO" id="GO:0003676">
    <property type="term" value="F:nucleic acid binding"/>
    <property type="evidence" value="ECO:0007669"/>
    <property type="project" value="InterPro"/>
</dbReference>
<feature type="compositionally biased region" description="Basic and acidic residues" evidence="5">
    <location>
        <begin position="322"/>
        <end position="334"/>
    </location>
</feature>
<keyword evidence="3" id="KW-0677">Repeat</keyword>
<organism evidence="7">
    <name type="scientific">Ostreococcus mediterraneus</name>
    <dbReference type="NCBI Taxonomy" id="1486918"/>
    <lineage>
        <taxon>Eukaryota</taxon>
        <taxon>Viridiplantae</taxon>
        <taxon>Chlorophyta</taxon>
        <taxon>Mamiellophyceae</taxon>
        <taxon>Mamiellales</taxon>
        <taxon>Bathycoccaceae</taxon>
        <taxon>Ostreococcus</taxon>
    </lineage>
</organism>
<protein>
    <recommendedName>
        <fullName evidence="6">G-patch domain-containing protein</fullName>
    </recommendedName>
</protein>
<dbReference type="SMART" id="SM00443">
    <property type="entry name" value="G_patch"/>
    <property type="match status" value="1"/>
</dbReference>
<dbReference type="PANTHER" id="PTHR15818:SF2">
    <property type="entry name" value="G-PATCH DOMAIN AND KOW MOTIFS-CONTAINING PROTEIN"/>
    <property type="match status" value="1"/>
</dbReference>
<feature type="region of interest" description="Disordered" evidence="5">
    <location>
        <begin position="112"/>
        <end position="133"/>
    </location>
</feature>
<comment type="similarity">
    <text evidence="2">Belongs to the MOS2 family.</text>
</comment>
<dbReference type="Pfam" id="PF25088">
    <property type="entry name" value="GPKOW_C"/>
    <property type="match status" value="1"/>
</dbReference>
<gene>
    <name evidence="7" type="ORF">OMED0929_LOCUS2709</name>
</gene>
<evidence type="ECO:0000256" key="1">
    <source>
        <dbReference type="ARBA" id="ARBA00004123"/>
    </source>
</evidence>